<dbReference type="Proteomes" id="UP000309215">
    <property type="component" value="Unassembled WGS sequence"/>
</dbReference>
<name>A0A4U1JID0_9BACT</name>
<evidence type="ECO:0000256" key="1">
    <source>
        <dbReference type="SAM" id="SignalP"/>
    </source>
</evidence>
<dbReference type="RefSeq" id="WP_136927710.1">
    <property type="nucleotide sequence ID" value="NZ_SSMQ01000003.1"/>
</dbReference>
<evidence type="ECO:0000313" key="3">
    <source>
        <dbReference type="Proteomes" id="UP000309215"/>
    </source>
</evidence>
<dbReference type="OrthoDB" id="7197847at2"/>
<gene>
    <name evidence="2" type="ORF">E8A74_04740</name>
</gene>
<sequence length="409" mass="43689">MKRGVLRLALSLALIGSGALITSSGRAAVPGECFEGPVLSGARTLYCIPAEGWNGEVVAYAHGYVPPMAPLDYHGLVMADGTVLPDLVQSLGYAFATTSYRRNGLAVLEGVEDVRNLIDAFPSAFDRAYVTGPSEGGLVTAILAEDELGTQRFDGALSLCGPIGSFRRQLNFWGDFRVLFDSFFPGVLPPSPISIPPTVLAQWETTYAPSIAALLSARPLATAQLISTSKAPIDIADPATAVNTTLGLLWYNVFATNDGIAQLGGNPFDNQSRFYHGSFNDIALNKKVQRFSASPIALANVAHYETSGTPTIPLVTMHTLGDEIIPSWHQSLYQVKLLSHGEFGTIQIPIPRYGHCNFTTAEVLVAFNLMVLQATGEALAQVPAAYDVASTRSEIERAAAEFAARDVEP</sequence>
<evidence type="ECO:0000313" key="2">
    <source>
        <dbReference type="EMBL" id="TKD12410.1"/>
    </source>
</evidence>
<dbReference type="EMBL" id="SSMQ01000003">
    <property type="protein sequence ID" value="TKD12410.1"/>
    <property type="molecule type" value="Genomic_DNA"/>
</dbReference>
<comment type="caution">
    <text evidence="2">The sequence shown here is derived from an EMBL/GenBank/DDBJ whole genome shotgun (WGS) entry which is preliminary data.</text>
</comment>
<evidence type="ECO:0008006" key="4">
    <source>
        <dbReference type="Google" id="ProtNLM"/>
    </source>
</evidence>
<feature type="chain" id="PRO_5020195051" description="Serine aminopeptidase S33 domain-containing protein" evidence="1">
    <location>
        <begin position="28"/>
        <end position="409"/>
    </location>
</feature>
<dbReference type="Gene3D" id="3.40.50.1820">
    <property type="entry name" value="alpha/beta hydrolase"/>
    <property type="match status" value="1"/>
</dbReference>
<reference evidence="2 3" key="1">
    <citation type="submission" date="2019-04" db="EMBL/GenBank/DDBJ databases">
        <authorList>
            <person name="Li Y."/>
            <person name="Wang J."/>
        </authorList>
    </citation>
    <scope>NUCLEOTIDE SEQUENCE [LARGE SCALE GENOMIC DNA]</scope>
    <source>
        <strain evidence="2 3">DSM 14668</strain>
    </source>
</reference>
<organism evidence="2 3">
    <name type="scientific">Polyangium fumosum</name>
    <dbReference type="NCBI Taxonomy" id="889272"/>
    <lineage>
        <taxon>Bacteria</taxon>
        <taxon>Pseudomonadati</taxon>
        <taxon>Myxococcota</taxon>
        <taxon>Polyangia</taxon>
        <taxon>Polyangiales</taxon>
        <taxon>Polyangiaceae</taxon>
        <taxon>Polyangium</taxon>
    </lineage>
</organism>
<dbReference type="SUPFAM" id="SSF53474">
    <property type="entry name" value="alpha/beta-Hydrolases"/>
    <property type="match status" value="1"/>
</dbReference>
<feature type="signal peptide" evidence="1">
    <location>
        <begin position="1"/>
        <end position="27"/>
    </location>
</feature>
<keyword evidence="1" id="KW-0732">Signal</keyword>
<dbReference type="InterPro" id="IPR029058">
    <property type="entry name" value="AB_hydrolase_fold"/>
</dbReference>
<accession>A0A4U1JID0</accession>
<protein>
    <recommendedName>
        <fullName evidence="4">Serine aminopeptidase S33 domain-containing protein</fullName>
    </recommendedName>
</protein>
<dbReference type="AlphaFoldDB" id="A0A4U1JID0"/>
<proteinExistence type="predicted"/>
<keyword evidence="3" id="KW-1185">Reference proteome</keyword>